<proteinExistence type="inferred from homology"/>
<evidence type="ECO:0000256" key="4">
    <source>
        <dbReference type="ARBA" id="ARBA00022729"/>
    </source>
</evidence>
<comment type="caution">
    <text evidence="8">The sequence shown here is derived from an EMBL/GenBank/DDBJ whole genome shotgun (WGS) entry which is preliminary data.</text>
</comment>
<feature type="transmembrane region" description="Helical" evidence="7">
    <location>
        <begin position="490"/>
        <end position="514"/>
    </location>
</feature>
<feature type="transmembrane region" description="Helical" evidence="7">
    <location>
        <begin position="217"/>
        <end position="237"/>
    </location>
</feature>
<gene>
    <name evidence="8" type="ORF">TRFO_10233</name>
</gene>
<evidence type="ECO:0000256" key="6">
    <source>
        <dbReference type="ARBA" id="ARBA00023136"/>
    </source>
</evidence>
<dbReference type="GO" id="GO:0016020">
    <property type="term" value="C:membrane"/>
    <property type="evidence" value="ECO:0007669"/>
    <property type="project" value="UniProtKB-SubCell"/>
</dbReference>
<dbReference type="GO" id="GO:0072657">
    <property type="term" value="P:protein localization to membrane"/>
    <property type="evidence" value="ECO:0007669"/>
    <property type="project" value="TreeGrafter"/>
</dbReference>
<feature type="transmembrane region" description="Helical" evidence="7">
    <location>
        <begin position="425"/>
        <end position="444"/>
    </location>
</feature>
<comment type="subcellular location">
    <subcellularLocation>
        <location evidence="1">Membrane</location>
        <topology evidence="1">Multi-pass membrane protein</topology>
    </subcellularLocation>
</comment>
<keyword evidence="4" id="KW-0732">Signal</keyword>
<organism evidence="8 9">
    <name type="scientific">Tritrichomonas foetus</name>
    <dbReference type="NCBI Taxonomy" id="1144522"/>
    <lineage>
        <taxon>Eukaryota</taxon>
        <taxon>Metamonada</taxon>
        <taxon>Parabasalia</taxon>
        <taxon>Tritrichomonadida</taxon>
        <taxon>Tritrichomonadidae</taxon>
        <taxon>Tritrichomonas</taxon>
    </lineage>
</organism>
<feature type="transmembrane region" description="Helical" evidence="7">
    <location>
        <begin position="464"/>
        <end position="483"/>
    </location>
</feature>
<evidence type="ECO:0000313" key="9">
    <source>
        <dbReference type="Proteomes" id="UP000179807"/>
    </source>
</evidence>
<dbReference type="GO" id="GO:0005737">
    <property type="term" value="C:cytoplasm"/>
    <property type="evidence" value="ECO:0007669"/>
    <property type="project" value="UniProtKB-ARBA"/>
</dbReference>
<dbReference type="Proteomes" id="UP000179807">
    <property type="component" value="Unassembled WGS sequence"/>
</dbReference>
<dbReference type="VEuPathDB" id="TrichDB:TRFO_10233"/>
<feature type="transmembrane region" description="Helical" evidence="7">
    <location>
        <begin position="336"/>
        <end position="354"/>
    </location>
</feature>
<dbReference type="PANTHER" id="PTHR10766">
    <property type="entry name" value="TRANSMEMBRANE 9 SUPERFAMILY PROTEIN"/>
    <property type="match status" value="1"/>
</dbReference>
<dbReference type="EMBL" id="MLAK01001204">
    <property type="protein sequence ID" value="OHS96048.1"/>
    <property type="molecule type" value="Genomic_DNA"/>
</dbReference>
<name>A0A1J4JA58_9EUKA</name>
<comment type="similarity">
    <text evidence="2 7">Belongs to the nonaspanin (TM9SF) (TC 9.A.2) family.</text>
</comment>
<dbReference type="Pfam" id="PF02990">
    <property type="entry name" value="EMP70"/>
    <property type="match status" value="1"/>
</dbReference>
<keyword evidence="3 7" id="KW-0812">Transmembrane</keyword>
<feature type="transmembrane region" description="Helical" evidence="7">
    <location>
        <begin position="270"/>
        <end position="293"/>
    </location>
</feature>
<dbReference type="InterPro" id="IPR004240">
    <property type="entry name" value="EMP70"/>
</dbReference>
<feature type="transmembrane region" description="Helical" evidence="7">
    <location>
        <begin position="534"/>
        <end position="558"/>
    </location>
</feature>
<dbReference type="RefSeq" id="XP_068349185.1">
    <property type="nucleotide sequence ID" value="XM_068495321.1"/>
</dbReference>
<accession>A0A1J4JA58</accession>
<evidence type="ECO:0000256" key="7">
    <source>
        <dbReference type="RuleBase" id="RU363079"/>
    </source>
</evidence>
<feature type="transmembrane region" description="Helical" evidence="7">
    <location>
        <begin position="374"/>
        <end position="394"/>
    </location>
</feature>
<reference evidence="8" key="1">
    <citation type="submission" date="2016-10" db="EMBL/GenBank/DDBJ databases">
        <authorList>
            <person name="Benchimol M."/>
            <person name="Almeida L.G."/>
            <person name="Vasconcelos A.T."/>
            <person name="Perreira-Neves A."/>
            <person name="Rosa I.A."/>
            <person name="Tasca T."/>
            <person name="Bogo M.R."/>
            <person name="de Souza W."/>
        </authorList>
    </citation>
    <scope>NUCLEOTIDE SEQUENCE [LARGE SCALE GENOMIC DNA]</scope>
    <source>
        <strain evidence="8">K</strain>
    </source>
</reference>
<sequence>MLLFVISFFSIHYENSLFKKGDTVPVQISSLTSEKHLFPMSLNQFCDNFGTNETDFSLGANLIGYETYKKTYDFIFNLKPQNSQNVLICSKNMTAKDINYLFNNQYRFNFRINRFKVKDEDDISGLKIIQNRNYDSSIINNHFSIEIHYKNTNRTSTYKIVKVTGIAESKYKTLFIQKEMNLNKFENQKIDFTFNVKFIEDQLLKDELYSTTFEQNLTFILLLINTFCIIYMVFFFCNFKNNETNLDFEEYEENSWYFVRGDIFRNPRRLPLLCSLSGIGFQLFFVGLFASFSKYPNEASLVNRLIFYLILLSPLSGFISIRMFKIADGTAWRNLISINALLAPIIVLISFILSQSLNFVFQSAKMLTVQNFSIILGCILLHIILSTIGSFFSLKIAVPQLPFKVNLIPKQIVKQPFYLQGIPRYLIVGFYVFLNLYSIFKIVLKMNNNISEIIISKVFGFESLMLMFTSSFNVTLFYMFLSIKKEDYRWWWSAFLGPSFCGVFYILLAVYQYIFYEKGNIASLVIYACQHLMIGGSFSLTAGFCGFFSCFLFLLSYYNICFNSRLK</sequence>
<evidence type="ECO:0000256" key="5">
    <source>
        <dbReference type="ARBA" id="ARBA00022989"/>
    </source>
</evidence>
<feature type="transmembrane region" description="Helical" evidence="7">
    <location>
        <begin position="305"/>
        <end position="324"/>
    </location>
</feature>
<evidence type="ECO:0000256" key="2">
    <source>
        <dbReference type="ARBA" id="ARBA00005227"/>
    </source>
</evidence>
<keyword evidence="6 7" id="KW-0472">Membrane</keyword>
<evidence type="ECO:0000256" key="1">
    <source>
        <dbReference type="ARBA" id="ARBA00004141"/>
    </source>
</evidence>
<protein>
    <recommendedName>
        <fullName evidence="7">Transmembrane 9 superfamily member</fullName>
    </recommendedName>
</protein>
<dbReference type="AlphaFoldDB" id="A0A1J4JA58"/>
<dbReference type="GeneID" id="94830025"/>
<evidence type="ECO:0000313" key="8">
    <source>
        <dbReference type="EMBL" id="OHS96048.1"/>
    </source>
</evidence>
<dbReference type="PANTHER" id="PTHR10766:SF111">
    <property type="entry name" value="TRANSMEMBRANE 9 SUPERFAMILY MEMBER 2"/>
    <property type="match status" value="1"/>
</dbReference>
<keyword evidence="5 7" id="KW-1133">Transmembrane helix</keyword>
<dbReference type="OrthoDB" id="1666796at2759"/>
<keyword evidence="9" id="KW-1185">Reference proteome</keyword>
<evidence type="ECO:0000256" key="3">
    <source>
        <dbReference type="ARBA" id="ARBA00022692"/>
    </source>
</evidence>